<evidence type="ECO:0000256" key="11">
    <source>
        <dbReference type="ARBA" id="ARBA00074141"/>
    </source>
</evidence>
<feature type="binding site" description="axial binding residue" evidence="12">
    <location>
        <position position="296"/>
    </location>
    <ligand>
        <name>heme b</name>
        <dbReference type="ChEBI" id="CHEBI:60344"/>
    </ligand>
    <ligandPart>
        <name>Fe</name>
        <dbReference type="ChEBI" id="CHEBI:18248"/>
    </ligandPart>
</feature>
<dbReference type="KEGG" id="chya:V22_30420"/>
<keyword evidence="17" id="KW-1185">Reference proteome</keyword>
<comment type="function">
    <text evidence="12">Bifunctional enzyme with both catalase and broad-spectrum peroxidase activity.</text>
</comment>
<evidence type="ECO:0000259" key="15">
    <source>
        <dbReference type="PROSITE" id="PS50873"/>
    </source>
</evidence>
<comment type="cofactor">
    <cofactor evidence="12">
        <name>heme b</name>
        <dbReference type="ChEBI" id="CHEBI:60344"/>
    </cofactor>
    <text evidence="12">Binds 1 heme b (iron(II)-protoporphyrin IX) group per dimer.</text>
</comment>
<dbReference type="SUPFAM" id="SSF48113">
    <property type="entry name" value="Heme-dependent peroxidases"/>
    <property type="match status" value="2"/>
</dbReference>
<dbReference type="GO" id="GO:0020037">
    <property type="term" value="F:heme binding"/>
    <property type="evidence" value="ECO:0007669"/>
    <property type="project" value="InterPro"/>
</dbReference>
<feature type="site" description="Transition state stabilizer" evidence="12">
    <location>
        <position position="129"/>
    </location>
</feature>
<evidence type="ECO:0000256" key="6">
    <source>
        <dbReference type="ARBA" id="ARBA00023324"/>
    </source>
</evidence>
<dbReference type="InterPro" id="IPR019793">
    <property type="entry name" value="Peroxidases_heam-ligand_BS"/>
</dbReference>
<evidence type="ECO:0000256" key="7">
    <source>
        <dbReference type="ARBA" id="ARBA00049145"/>
    </source>
</evidence>
<dbReference type="GO" id="GO:0004096">
    <property type="term" value="F:catalase activity"/>
    <property type="evidence" value="ECO:0007669"/>
    <property type="project" value="UniProtKB-UniRule"/>
</dbReference>
<dbReference type="Pfam" id="PF00141">
    <property type="entry name" value="peroxidase"/>
    <property type="match status" value="2"/>
</dbReference>
<dbReference type="InterPro" id="IPR019794">
    <property type="entry name" value="Peroxidases_AS"/>
</dbReference>
<dbReference type="Gene3D" id="1.10.420.10">
    <property type="entry name" value="Peroxidase, domain 2"/>
    <property type="match status" value="2"/>
</dbReference>
<comment type="similarity">
    <text evidence="9 12 13">Belongs to the peroxidase family. Peroxidase/catalase subfamily.</text>
</comment>
<dbReference type="NCBIfam" id="TIGR00198">
    <property type="entry name" value="cat_per_HPI"/>
    <property type="match status" value="1"/>
</dbReference>
<evidence type="ECO:0000256" key="13">
    <source>
        <dbReference type="RuleBase" id="RU003451"/>
    </source>
</evidence>
<evidence type="ECO:0000256" key="5">
    <source>
        <dbReference type="ARBA" id="ARBA00023004"/>
    </source>
</evidence>
<comment type="catalytic activity">
    <reaction evidence="8 12 13">
        <text>H2O2 + AH2 = A + 2 H2O</text>
        <dbReference type="Rhea" id="RHEA:30275"/>
        <dbReference type="ChEBI" id="CHEBI:13193"/>
        <dbReference type="ChEBI" id="CHEBI:15377"/>
        <dbReference type="ChEBI" id="CHEBI:16240"/>
        <dbReference type="ChEBI" id="CHEBI:17499"/>
        <dbReference type="EC" id="1.11.1.21"/>
    </reaction>
</comment>
<dbReference type="FunFam" id="1.10.520.10:FF:000002">
    <property type="entry name" value="Catalase-peroxidase"/>
    <property type="match status" value="1"/>
</dbReference>
<feature type="active site" description="Proton acceptor" evidence="12">
    <location>
        <position position="133"/>
    </location>
</feature>
<dbReference type="EC" id="1.11.1.21" evidence="10 12"/>
<dbReference type="FunFam" id="1.10.420.10:FF:000004">
    <property type="entry name" value="Catalase-peroxidase"/>
    <property type="match status" value="1"/>
</dbReference>
<feature type="domain" description="Plant heme peroxidase family profile" evidence="15">
    <location>
        <begin position="166"/>
        <end position="463"/>
    </location>
</feature>
<dbReference type="CDD" id="cd00649">
    <property type="entry name" value="catalase_peroxidase_1"/>
    <property type="match status" value="1"/>
</dbReference>
<keyword evidence="4 12" id="KW-0560">Oxidoreductase</keyword>
<comment type="PTM">
    <text evidence="12">Formation of the three residue Trp-Tyr-Met cross-link is important for the catalase, but not the peroxidase activity of the enzyme.</text>
</comment>
<feature type="signal peptide" evidence="12 13">
    <location>
        <begin position="1"/>
        <end position="25"/>
    </location>
</feature>
<keyword evidence="6 12" id="KW-0376">Hydrogen peroxide</keyword>
<dbReference type="PRINTS" id="PR00460">
    <property type="entry name" value="BPEROXIDASE"/>
</dbReference>
<keyword evidence="3 12" id="KW-0479">Metal-binding</keyword>
<evidence type="ECO:0000256" key="1">
    <source>
        <dbReference type="ARBA" id="ARBA00022559"/>
    </source>
</evidence>
<comment type="catalytic activity">
    <reaction evidence="7 12 13">
        <text>2 H2O2 = O2 + 2 H2O</text>
        <dbReference type="Rhea" id="RHEA:20309"/>
        <dbReference type="ChEBI" id="CHEBI:15377"/>
        <dbReference type="ChEBI" id="CHEBI:15379"/>
        <dbReference type="ChEBI" id="CHEBI:16240"/>
        <dbReference type="EC" id="1.11.1.21"/>
    </reaction>
</comment>
<evidence type="ECO:0000313" key="16">
    <source>
        <dbReference type="EMBL" id="QDT65781.1"/>
    </source>
</evidence>
<organism evidence="16 17">
    <name type="scientific">Calycomorphotria hydatis</name>
    <dbReference type="NCBI Taxonomy" id="2528027"/>
    <lineage>
        <taxon>Bacteria</taxon>
        <taxon>Pseudomonadati</taxon>
        <taxon>Planctomycetota</taxon>
        <taxon>Planctomycetia</taxon>
        <taxon>Planctomycetales</taxon>
        <taxon>Planctomycetaceae</taxon>
        <taxon>Calycomorphotria</taxon>
    </lineage>
</organism>
<dbReference type="NCBIfam" id="NF011635">
    <property type="entry name" value="PRK15061.1"/>
    <property type="match status" value="1"/>
</dbReference>
<dbReference type="FunFam" id="1.10.520.10:FF:000004">
    <property type="entry name" value="Catalase-peroxidase"/>
    <property type="match status" value="1"/>
</dbReference>
<keyword evidence="12 13" id="KW-0732">Signal</keyword>
<dbReference type="PANTHER" id="PTHR30555">
    <property type="entry name" value="HYDROPEROXIDASE I, BIFUNCTIONAL CATALASE-PEROXIDASE"/>
    <property type="match status" value="1"/>
</dbReference>
<dbReference type="CDD" id="cd08200">
    <property type="entry name" value="catalase_peroxidase_2"/>
    <property type="match status" value="1"/>
</dbReference>
<evidence type="ECO:0000256" key="2">
    <source>
        <dbReference type="ARBA" id="ARBA00022617"/>
    </source>
</evidence>
<dbReference type="EMBL" id="CP036316">
    <property type="protein sequence ID" value="QDT65781.1"/>
    <property type="molecule type" value="Genomic_DNA"/>
</dbReference>
<feature type="chain" id="PRO_5022268811" description="Catalase-peroxidase" evidence="12 13">
    <location>
        <begin position="26"/>
        <end position="783"/>
    </location>
</feature>
<evidence type="ECO:0000256" key="10">
    <source>
        <dbReference type="ARBA" id="ARBA00067012"/>
    </source>
</evidence>
<sequence precursor="true">MTSTNHFARLMSSCAVLCFTATVWAQETPSAEHAGGDISKCPVMGSGASMRPTAMGARSIDDWWPNRLNLDILHQNSAKSNPLGEDFDYAKEFESLDLAAVKKDIKELMLTSQDWWPADYGHYGPLFIRMAWHSAGTYRMADGRGGASDGTQRFAPLNSWPDNANLDKARRLLWPIKQKYGQKISWADLMILTGNCALESMGFETFGFAGGREDVWEPQKDVYWGPENKWLSDDRYTVGEDLDNPLAATTMGLIYVNPEGPKGEPDPLAAAHAIRQTFGNMAMSDEETVALIAGGHTFGKAHGAAPAGEYVGPDPEAAGIVEQGFGWKNSYGTGNGADTITSGLEGAWTSTPTRWSSGYFDNLFGHEWVLTKSPGGAQQWTPKDDSADGTVPDAHDPSKTHAPIMFTTDLALKRDPGFRKISQRFHENPDEFKLAFAKAWYKLTHRDMGPVSRLLGPEVAEAQLWQDPVPEADYEMIDDQDISALKDKILKSDLSVSQLVSTAWASASTYRGSDMRGGANGARIRLAPQKEWAVNEPAQLAKVLKALEQIQSEFNDAQDGDKKVSLADLIVLGGCVGVEEAAKKAGHDVSVPFTPGRTDATQEMTDVAAFELLEPQADGFRNYQSRNFKRRAEEALVDRANLLTLTAPEMTVLVGGMRVLGTNAGSGPLDELGVFTDQPGELTNDFFVNLLDMGTEWKVSPMCEYFFEGRDRKTGDVKWTASSVDLIFGSNSQLRAIAEVYASDDSKEKFVNDFIAAWNKVMNLDRFDLEESQRNNSQTVAKN</sequence>
<dbReference type="PRINTS" id="PR00458">
    <property type="entry name" value="PEROXIDASE"/>
</dbReference>
<dbReference type="Gene3D" id="1.10.520.10">
    <property type="match status" value="2"/>
</dbReference>
<reference evidence="16 17" key="1">
    <citation type="submission" date="2019-02" db="EMBL/GenBank/DDBJ databases">
        <title>Deep-cultivation of Planctomycetes and their phenomic and genomic characterization uncovers novel biology.</title>
        <authorList>
            <person name="Wiegand S."/>
            <person name="Jogler M."/>
            <person name="Boedeker C."/>
            <person name="Pinto D."/>
            <person name="Vollmers J."/>
            <person name="Rivas-Marin E."/>
            <person name="Kohn T."/>
            <person name="Peeters S.H."/>
            <person name="Heuer A."/>
            <person name="Rast P."/>
            <person name="Oberbeckmann S."/>
            <person name="Bunk B."/>
            <person name="Jeske O."/>
            <person name="Meyerdierks A."/>
            <person name="Storesund J.E."/>
            <person name="Kallscheuer N."/>
            <person name="Luecker S."/>
            <person name="Lage O.M."/>
            <person name="Pohl T."/>
            <person name="Merkel B.J."/>
            <person name="Hornburger P."/>
            <person name="Mueller R.-W."/>
            <person name="Bruemmer F."/>
            <person name="Labrenz M."/>
            <person name="Spormann A.M."/>
            <person name="Op den Camp H."/>
            <person name="Overmann J."/>
            <person name="Amann R."/>
            <person name="Jetten M.S.M."/>
            <person name="Mascher T."/>
            <person name="Medema M.H."/>
            <person name="Devos D.P."/>
            <person name="Kaster A.-K."/>
            <person name="Ovreas L."/>
            <person name="Rohde M."/>
            <person name="Galperin M.Y."/>
            <person name="Jogler C."/>
        </authorList>
    </citation>
    <scope>NUCLEOTIDE SEQUENCE [LARGE SCALE GENOMIC DNA]</scope>
    <source>
        <strain evidence="16 17">V22</strain>
    </source>
</reference>
<evidence type="ECO:0000256" key="4">
    <source>
        <dbReference type="ARBA" id="ARBA00023002"/>
    </source>
</evidence>
<dbReference type="PROSITE" id="PS00436">
    <property type="entry name" value="PEROXIDASE_2"/>
    <property type="match status" value="1"/>
</dbReference>
<dbReference type="PANTHER" id="PTHR30555:SF0">
    <property type="entry name" value="CATALASE-PEROXIDASE"/>
    <property type="match status" value="1"/>
</dbReference>
<name>A0A517TBM9_9PLAN</name>
<evidence type="ECO:0000256" key="12">
    <source>
        <dbReference type="HAMAP-Rule" id="MF_01961"/>
    </source>
</evidence>
<proteinExistence type="inferred from homology"/>
<dbReference type="FunFam" id="1.10.420.10:FF:000002">
    <property type="entry name" value="Catalase-peroxidase"/>
    <property type="match status" value="1"/>
</dbReference>
<dbReference type="GO" id="GO:0005829">
    <property type="term" value="C:cytosol"/>
    <property type="evidence" value="ECO:0007669"/>
    <property type="project" value="TreeGrafter"/>
</dbReference>
<keyword evidence="1 12" id="KW-0575">Peroxidase</keyword>
<dbReference type="RefSeq" id="WP_145264280.1">
    <property type="nucleotide sequence ID" value="NZ_CP036316.1"/>
</dbReference>
<dbReference type="PROSITE" id="PS00435">
    <property type="entry name" value="PEROXIDASE_1"/>
    <property type="match status" value="1"/>
</dbReference>
<dbReference type="GO" id="GO:0042744">
    <property type="term" value="P:hydrogen peroxide catabolic process"/>
    <property type="evidence" value="ECO:0007669"/>
    <property type="project" value="UniProtKB-KW"/>
</dbReference>
<evidence type="ECO:0000256" key="14">
    <source>
        <dbReference type="SAM" id="MobiDB-lite"/>
    </source>
</evidence>
<dbReference type="OrthoDB" id="9759743at2"/>
<dbReference type="InterPro" id="IPR002016">
    <property type="entry name" value="Haem_peroxidase"/>
</dbReference>
<comment type="caution">
    <text evidence="12">Lacks conserved residue(s) required for the propagation of feature annotation.</text>
</comment>
<keyword evidence="5 12" id="KW-0408">Iron</keyword>
<dbReference type="PROSITE" id="PS50873">
    <property type="entry name" value="PEROXIDASE_4"/>
    <property type="match status" value="1"/>
</dbReference>
<dbReference type="GO" id="GO:0070301">
    <property type="term" value="P:cellular response to hydrogen peroxide"/>
    <property type="evidence" value="ECO:0007669"/>
    <property type="project" value="TreeGrafter"/>
</dbReference>
<dbReference type="InterPro" id="IPR000763">
    <property type="entry name" value="Catalase_peroxidase"/>
</dbReference>
<dbReference type="AlphaFoldDB" id="A0A517TBM9"/>
<gene>
    <name evidence="12 16" type="primary">katG</name>
    <name evidence="16" type="ORF">V22_30420</name>
</gene>
<evidence type="ECO:0000256" key="9">
    <source>
        <dbReference type="ARBA" id="ARBA00060838"/>
    </source>
</evidence>
<comment type="subunit">
    <text evidence="12">Homodimer or homotetramer.</text>
</comment>
<evidence type="ECO:0000256" key="3">
    <source>
        <dbReference type="ARBA" id="ARBA00022723"/>
    </source>
</evidence>
<dbReference type="HAMAP" id="MF_01961">
    <property type="entry name" value="Catal_peroxid"/>
    <property type="match status" value="1"/>
</dbReference>
<protein>
    <recommendedName>
        <fullName evidence="11 12">Catalase-peroxidase</fullName>
        <shortName evidence="12">CP</shortName>
        <ecNumber evidence="10 12">1.11.1.21</ecNumber>
    </recommendedName>
    <alternativeName>
        <fullName evidence="12">Peroxidase/catalase</fullName>
    </alternativeName>
</protein>
<feature type="cross-link" description="Tryptophyl-tyrosyl-methioninium (Tyr-Met) (with Trp-132)" evidence="12">
    <location>
        <begin position="255"/>
        <end position="281"/>
    </location>
</feature>
<keyword evidence="2 12" id="KW-0349">Heme</keyword>
<evidence type="ECO:0000313" key="17">
    <source>
        <dbReference type="Proteomes" id="UP000319976"/>
    </source>
</evidence>
<dbReference type="Proteomes" id="UP000319976">
    <property type="component" value="Chromosome"/>
</dbReference>
<accession>A0A517TBM9</accession>
<feature type="region of interest" description="Disordered" evidence="14">
    <location>
        <begin position="374"/>
        <end position="400"/>
    </location>
</feature>
<evidence type="ECO:0000256" key="8">
    <source>
        <dbReference type="ARBA" id="ARBA00051651"/>
    </source>
</evidence>
<dbReference type="GO" id="GO:0046872">
    <property type="term" value="F:metal ion binding"/>
    <property type="evidence" value="ECO:0007669"/>
    <property type="project" value="UniProtKB-KW"/>
</dbReference>
<dbReference type="InterPro" id="IPR010255">
    <property type="entry name" value="Haem_peroxidase_sf"/>
</dbReference>